<evidence type="ECO:0000256" key="3">
    <source>
        <dbReference type="PIRNR" id="PIRNR001369"/>
    </source>
</evidence>
<dbReference type="InterPro" id="IPR016142">
    <property type="entry name" value="Citrate_synth-like_lrg_a-sub"/>
</dbReference>
<accession>A0A5J4Z7R2</accession>
<dbReference type="InterPro" id="IPR036969">
    <property type="entry name" value="Citrate_synthase_sf"/>
</dbReference>
<evidence type="ECO:0000256" key="1">
    <source>
        <dbReference type="ARBA" id="ARBA00010566"/>
    </source>
</evidence>
<dbReference type="OMA" id="TAIACTY"/>
<dbReference type="SUPFAM" id="SSF48256">
    <property type="entry name" value="Citrate synthase"/>
    <property type="match status" value="1"/>
</dbReference>
<dbReference type="PANTHER" id="PTHR42871:SF1">
    <property type="entry name" value="CITRATE SYNTHASE"/>
    <property type="match status" value="1"/>
</dbReference>
<dbReference type="Proteomes" id="UP000324585">
    <property type="component" value="Unassembled WGS sequence"/>
</dbReference>
<keyword evidence="7" id="KW-1185">Reference proteome</keyword>
<evidence type="ECO:0000256" key="5">
    <source>
        <dbReference type="RuleBase" id="RU000441"/>
    </source>
</evidence>
<dbReference type="Gene3D" id="1.10.580.10">
    <property type="entry name" value="Citrate Synthase, domain 1"/>
    <property type="match status" value="1"/>
</dbReference>
<comment type="caution">
    <text evidence="6">The sequence shown here is derived from an EMBL/GenBank/DDBJ whole genome shotgun (WGS) entry which is preliminary data.</text>
</comment>
<dbReference type="PRINTS" id="PR00143">
    <property type="entry name" value="CITRTSNTHASE"/>
</dbReference>
<evidence type="ECO:0000256" key="2">
    <source>
        <dbReference type="ARBA" id="ARBA00022679"/>
    </source>
</evidence>
<dbReference type="PROSITE" id="PS00480">
    <property type="entry name" value="CITRATE_SYNTHASE"/>
    <property type="match status" value="1"/>
</dbReference>
<comment type="similarity">
    <text evidence="1 3 5">Belongs to the citrate synthase family.</text>
</comment>
<dbReference type="InterPro" id="IPR019810">
    <property type="entry name" value="Citrate_synthase_AS"/>
</dbReference>
<dbReference type="Gene3D" id="1.10.230.10">
    <property type="entry name" value="Cytochrome P450-Terp, domain 2"/>
    <property type="match status" value="1"/>
</dbReference>
<dbReference type="PIRSF" id="PIRSF001369">
    <property type="entry name" value="Citrate_synth"/>
    <property type="match status" value="1"/>
</dbReference>
<dbReference type="Pfam" id="PF00285">
    <property type="entry name" value="Citrate_synt"/>
    <property type="match status" value="1"/>
</dbReference>
<dbReference type="PANTHER" id="PTHR42871">
    <property type="entry name" value="CITRATE SYNTHASE"/>
    <property type="match status" value="1"/>
</dbReference>
<dbReference type="GO" id="GO:0046912">
    <property type="term" value="F:acyltransferase activity, acyl groups converted into alkyl on transfer"/>
    <property type="evidence" value="ECO:0007669"/>
    <property type="project" value="InterPro"/>
</dbReference>
<organism evidence="6 7">
    <name type="scientific">Porphyridium purpureum</name>
    <name type="common">Red alga</name>
    <name type="synonym">Porphyridium cruentum</name>
    <dbReference type="NCBI Taxonomy" id="35688"/>
    <lineage>
        <taxon>Eukaryota</taxon>
        <taxon>Rhodophyta</taxon>
        <taxon>Bangiophyceae</taxon>
        <taxon>Porphyridiales</taxon>
        <taxon>Porphyridiaceae</taxon>
        <taxon>Porphyridium</taxon>
    </lineage>
</organism>
<sequence>MARMDDAPNAWVLRVRSVEQSGDAELENGRSLDLKERKDGFLVSRSVGWKSEAGLMVFDPNFHHTALTRSRVVHLDGAAGKLYYRGIDMEKLVDEGCDFLQVAYLLIYGELPSGELQKTWNSMVMHHTFVHEDVLEQIKTFRYDAPPMTILVSSLAALSTFAPEANPSLVATNMFEDRRIRDKQIVRILGKVATIAACSYRVRIGRPLNYPDATGNLSYSENFLALLDRMSEPRYRPDPRVVSLFDRMLVALADIGMSSATSLLHHVASSKVDPYNALSTAIACTYGARIGSVGKHVLDMLEALPSDDASVISEFIESAKSEKRRIPGFGHIVFKAYDPRARVLKKIAIEAQELFGDDAQGMLLRKAMRVEDVILGDPYFQTRHVFTNADYYLALAQRILGFPSDYFTVIVAMARTAGWLAHWNEMQQETALKICRPRQVYMGHGRREYVDIDAREDGEFSADARLLSSVPSLDCTTEEAHAFGFERRRRSTRGLL</sequence>
<dbReference type="InterPro" id="IPR024176">
    <property type="entry name" value="Citrate_synthase_bac-typ"/>
</dbReference>
<protein>
    <recommendedName>
        <fullName evidence="3 5">Citrate synthase</fullName>
    </recommendedName>
</protein>
<evidence type="ECO:0000313" key="7">
    <source>
        <dbReference type="Proteomes" id="UP000324585"/>
    </source>
</evidence>
<proteinExistence type="inferred from homology"/>
<dbReference type="GO" id="GO:0006099">
    <property type="term" value="P:tricarboxylic acid cycle"/>
    <property type="evidence" value="ECO:0007669"/>
    <property type="project" value="InterPro"/>
</dbReference>
<name>A0A5J4Z7R2_PORPP</name>
<evidence type="ECO:0000256" key="4">
    <source>
        <dbReference type="PIRSR" id="PIRSR001369-1"/>
    </source>
</evidence>
<dbReference type="OrthoDB" id="435022at2759"/>
<keyword evidence="2 3" id="KW-0808">Transferase</keyword>
<dbReference type="AlphaFoldDB" id="A0A5J4Z7R2"/>
<evidence type="ECO:0000313" key="6">
    <source>
        <dbReference type="EMBL" id="KAA8499082.1"/>
    </source>
</evidence>
<feature type="active site" evidence="4">
    <location>
        <position position="331"/>
    </location>
</feature>
<dbReference type="EMBL" id="VRMN01000001">
    <property type="protein sequence ID" value="KAA8499082.1"/>
    <property type="molecule type" value="Genomic_DNA"/>
</dbReference>
<reference evidence="7" key="1">
    <citation type="journal article" date="2019" name="Nat. Commun.">
        <title>Expansion of phycobilisome linker gene families in mesophilic red algae.</title>
        <authorList>
            <person name="Lee J."/>
            <person name="Kim D."/>
            <person name="Bhattacharya D."/>
            <person name="Yoon H.S."/>
        </authorList>
    </citation>
    <scope>NUCLEOTIDE SEQUENCE [LARGE SCALE GENOMIC DNA]</scope>
    <source>
        <strain evidence="7">CCMP 1328</strain>
    </source>
</reference>
<dbReference type="InterPro" id="IPR016143">
    <property type="entry name" value="Citrate_synth-like_sm_a-sub"/>
</dbReference>
<dbReference type="InterPro" id="IPR002020">
    <property type="entry name" value="Citrate_synthase"/>
</dbReference>
<gene>
    <name evidence="6" type="ORF">FVE85_6667</name>
</gene>
<feature type="active site" evidence="4">
    <location>
        <position position="390"/>
    </location>
</feature>